<feature type="domain" description="Prokaryotic-type class I peptide chain release factors" evidence="6">
    <location>
        <begin position="23"/>
        <end position="134"/>
    </location>
</feature>
<dbReference type="InterPro" id="IPR000352">
    <property type="entry name" value="Pep_chain_release_fac_I"/>
</dbReference>
<dbReference type="InParanoid" id="A0A2P6NK79"/>
<comment type="caution">
    <text evidence="7">The sequence shown here is derived from an EMBL/GenBank/DDBJ whole genome shotgun (WGS) entry which is preliminary data.</text>
</comment>
<keyword evidence="3" id="KW-0809">Transit peptide</keyword>
<dbReference type="Proteomes" id="UP000241769">
    <property type="component" value="Unassembled WGS sequence"/>
</dbReference>
<feature type="region of interest" description="Disordered" evidence="5">
    <location>
        <begin position="108"/>
        <end position="168"/>
    </location>
</feature>
<evidence type="ECO:0000313" key="7">
    <source>
        <dbReference type="EMBL" id="PRP84342.1"/>
    </source>
</evidence>
<evidence type="ECO:0000256" key="1">
    <source>
        <dbReference type="ARBA" id="ARBA00004173"/>
    </source>
</evidence>
<dbReference type="GO" id="GO:0003747">
    <property type="term" value="F:translation release factor activity"/>
    <property type="evidence" value="ECO:0007669"/>
    <property type="project" value="InterPro"/>
</dbReference>
<comment type="similarity">
    <text evidence="2">Belongs to the prokaryotic/mitochondrial release factor family.</text>
</comment>
<evidence type="ECO:0000256" key="5">
    <source>
        <dbReference type="SAM" id="MobiDB-lite"/>
    </source>
</evidence>
<evidence type="ECO:0000256" key="3">
    <source>
        <dbReference type="ARBA" id="ARBA00022946"/>
    </source>
</evidence>
<comment type="subcellular location">
    <subcellularLocation>
        <location evidence="1">Mitochondrion</location>
    </subcellularLocation>
</comment>
<sequence length="168" mass="19044">MSTDKPKITAPGKMPKIVHLEDSQILPGTLTEKFVKGSGNGGQKVNKTANCVYLVHNPTGVSVKVALYISIMQKISCVHQVQATRDREQNRKIARKLIEAKLDVAVNGTQSKAEKAAEKIRRRKSRAKRRADKKYSTEEEEIQEKQEKREEEEKTKTEEKEDNIKTNV</sequence>
<dbReference type="GO" id="GO:0005739">
    <property type="term" value="C:mitochondrion"/>
    <property type="evidence" value="ECO:0007669"/>
    <property type="project" value="UniProtKB-SubCell"/>
</dbReference>
<proteinExistence type="inferred from homology"/>
<dbReference type="Gene3D" id="3.30.160.20">
    <property type="match status" value="1"/>
</dbReference>
<dbReference type="PANTHER" id="PTHR46203:SF1">
    <property type="entry name" value="MITOCHONDRIAL TRANSLATION RELEASE FACTOR IN RESCUE"/>
    <property type="match status" value="1"/>
</dbReference>
<feature type="compositionally biased region" description="Basic and acidic residues" evidence="5">
    <location>
        <begin position="133"/>
        <end position="168"/>
    </location>
</feature>
<keyword evidence="8" id="KW-1185">Reference proteome</keyword>
<dbReference type="EMBL" id="MDYQ01000065">
    <property type="protein sequence ID" value="PRP84342.1"/>
    <property type="molecule type" value="Genomic_DNA"/>
</dbReference>
<gene>
    <name evidence="7" type="ORF">PROFUN_07643</name>
</gene>
<evidence type="ECO:0000313" key="8">
    <source>
        <dbReference type="Proteomes" id="UP000241769"/>
    </source>
</evidence>
<keyword evidence="4" id="KW-0496">Mitochondrion</keyword>
<dbReference type="SUPFAM" id="SSF75620">
    <property type="entry name" value="Release factor"/>
    <property type="match status" value="1"/>
</dbReference>
<evidence type="ECO:0000256" key="2">
    <source>
        <dbReference type="ARBA" id="ARBA00010835"/>
    </source>
</evidence>
<name>A0A2P6NK79_9EUKA</name>
<dbReference type="Pfam" id="PF00472">
    <property type="entry name" value="RF-1"/>
    <property type="match status" value="1"/>
</dbReference>
<dbReference type="OrthoDB" id="277888at2759"/>
<dbReference type="InterPro" id="IPR052405">
    <property type="entry name" value="Mito_Transl_Release_Factor"/>
</dbReference>
<dbReference type="STRING" id="1890364.A0A2P6NK79"/>
<protein>
    <submittedName>
        <fullName evidence="7">Peptide chain release factor 1</fullName>
    </submittedName>
</protein>
<dbReference type="PANTHER" id="PTHR46203">
    <property type="entry name" value="PROBABLE PEPTIDE CHAIN RELEASE FACTOR C12ORF65"/>
    <property type="match status" value="1"/>
</dbReference>
<feature type="compositionally biased region" description="Basic residues" evidence="5">
    <location>
        <begin position="120"/>
        <end position="132"/>
    </location>
</feature>
<accession>A0A2P6NK79</accession>
<reference evidence="7 8" key="1">
    <citation type="journal article" date="2018" name="Genome Biol. Evol.">
        <title>Multiple Roots of Fruiting Body Formation in Amoebozoa.</title>
        <authorList>
            <person name="Hillmann F."/>
            <person name="Forbes G."/>
            <person name="Novohradska S."/>
            <person name="Ferling I."/>
            <person name="Riege K."/>
            <person name="Groth M."/>
            <person name="Westermann M."/>
            <person name="Marz M."/>
            <person name="Spaller T."/>
            <person name="Winckler T."/>
            <person name="Schaap P."/>
            <person name="Glockner G."/>
        </authorList>
    </citation>
    <scope>NUCLEOTIDE SEQUENCE [LARGE SCALE GENOMIC DNA]</scope>
    <source>
        <strain evidence="7 8">Jena</strain>
    </source>
</reference>
<dbReference type="InterPro" id="IPR045853">
    <property type="entry name" value="Pep_chain_release_fac_I_sf"/>
</dbReference>
<evidence type="ECO:0000256" key="4">
    <source>
        <dbReference type="ARBA" id="ARBA00023128"/>
    </source>
</evidence>
<evidence type="ECO:0000259" key="6">
    <source>
        <dbReference type="Pfam" id="PF00472"/>
    </source>
</evidence>
<organism evidence="7 8">
    <name type="scientific">Planoprotostelium fungivorum</name>
    <dbReference type="NCBI Taxonomy" id="1890364"/>
    <lineage>
        <taxon>Eukaryota</taxon>
        <taxon>Amoebozoa</taxon>
        <taxon>Evosea</taxon>
        <taxon>Variosea</taxon>
        <taxon>Cavosteliida</taxon>
        <taxon>Cavosteliaceae</taxon>
        <taxon>Planoprotostelium</taxon>
    </lineage>
</organism>
<dbReference type="AlphaFoldDB" id="A0A2P6NK79"/>